<evidence type="ECO:0000256" key="4">
    <source>
        <dbReference type="SAM" id="MobiDB-lite"/>
    </source>
</evidence>
<keyword evidence="6" id="KW-1185">Reference proteome</keyword>
<dbReference type="Pfam" id="PF03985">
    <property type="entry name" value="Paf1"/>
    <property type="match status" value="1"/>
</dbReference>
<dbReference type="AlphaFoldDB" id="A0A1Q5T8A3"/>
<dbReference type="GO" id="GO:0016593">
    <property type="term" value="C:Cdc73/Paf1 complex"/>
    <property type="evidence" value="ECO:0007669"/>
    <property type="project" value="InterPro"/>
</dbReference>
<sequence>MSSKSREDKSSSGFHQEYIASLRYRNDLPPPHMPPKLLDIPHEGLTRFLTPGFASNLARREEPNIDVDAEGGMPIDLVGLPGLHLGDESAIMAPEHPQPMDPADLPLLMTLDQLRNPAPRNTNVSFLRRTQHISVDRTAGPGSAPTKGLNRAVKKGKISVEDPKHIKKFIQKGFDIAYPQSKHIGEDTESQVRGLPATKAETDAWARPVHPDNPKLKPVGFFPLMPDLSGFPDPGGFVQFKFDKAPVSAIAGKRDKRMDVALLHPSAPEERICQEHASKQALHKANPDLYPDPGPIPFDYDLHLPEEQDSVKKVYASMDLSNPDRDNEDLYTNEGPDGAKYHRFDRERTFATSAQTLNTDQKLKDIALTLHKPREGETKQQAAYYYPIISKVRLKPERARTIAQAGLAPTASQAPEEKIDQFHVTVRDPDEAEVYKRSLHRANIDPKFAQTLPPPPVEEDVLEEEEEEEEEAGDDTRMSDE</sequence>
<evidence type="ECO:0000256" key="2">
    <source>
        <dbReference type="ARBA" id="ARBA00007560"/>
    </source>
</evidence>
<evidence type="ECO:0000313" key="6">
    <source>
        <dbReference type="Proteomes" id="UP000186955"/>
    </source>
</evidence>
<reference evidence="5 6" key="1">
    <citation type="submission" date="2016-10" db="EMBL/GenBank/DDBJ databases">
        <title>Genome sequence of the ascomycete fungus Penicillium subrubescens.</title>
        <authorList>
            <person name="De Vries R.P."/>
            <person name="Peng M."/>
            <person name="Dilokpimol A."/>
            <person name="Hilden K."/>
            <person name="Makela M.R."/>
            <person name="Grigoriev I."/>
            <person name="Riley R."/>
            <person name="Granchi Z."/>
        </authorList>
    </citation>
    <scope>NUCLEOTIDE SEQUENCE [LARGE SCALE GENOMIC DNA]</scope>
    <source>
        <strain evidence="5 6">CBS 132785</strain>
    </source>
</reference>
<gene>
    <name evidence="5" type="ORF">PENSUB_10580</name>
</gene>
<organism evidence="5 6">
    <name type="scientific">Penicillium subrubescens</name>
    <dbReference type="NCBI Taxonomy" id="1316194"/>
    <lineage>
        <taxon>Eukaryota</taxon>
        <taxon>Fungi</taxon>
        <taxon>Dikarya</taxon>
        <taxon>Ascomycota</taxon>
        <taxon>Pezizomycotina</taxon>
        <taxon>Eurotiomycetes</taxon>
        <taxon>Eurotiomycetidae</taxon>
        <taxon>Eurotiales</taxon>
        <taxon>Aspergillaceae</taxon>
        <taxon>Penicillium</taxon>
    </lineage>
</organism>
<dbReference type="STRING" id="1316194.A0A1Q5T8A3"/>
<feature type="compositionally biased region" description="Acidic residues" evidence="4">
    <location>
        <begin position="457"/>
        <end position="473"/>
    </location>
</feature>
<accession>A0A1Q5T8A3</accession>
<feature type="region of interest" description="Disordered" evidence="4">
    <location>
        <begin position="442"/>
        <end position="481"/>
    </location>
</feature>
<evidence type="ECO:0000313" key="5">
    <source>
        <dbReference type="EMBL" id="OKO96405.1"/>
    </source>
</evidence>
<comment type="similarity">
    <text evidence="2">Belongs to the PAF1 family.</text>
</comment>
<dbReference type="GO" id="GO:0000993">
    <property type="term" value="F:RNA polymerase II complex binding"/>
    <property type="evidence" value="ECO:0007669"/>
    <property type="project" value="TreeGrafter"/>
</dbReference>
<comment type="caution">
    <text evidence="5">The sequence shown here is derived from an EMBL/GenBank/DDBJ whole genome shotgun (WGS) entry which is preliminary data.</text>
</comment>
<proteinExistence type="inferred from homology"/>
<evidence type="ECO:0000256" key="3">
    <source>
        <dbReference type="ARBA" id="ARBA00023242"/>
    </source>
</evidence>
<dbReference type="OrthoDB" id="10260285at2759"/>
<dbReference type="PANTHER" id="PTHR23188">
    <property type="entry name" value="RNA POLYMERASE II-ASSOCIATED FACTOR 1 HOMOLOG"/>
    <property type="match status" value="1"/>
</dbReference>
<dbReference type="GO" id="GO:0003682">
    <property type="term" value="F:chromatin binding"/>
    <property type="evidence" value="ECO:0007669"/>
    <property type="project" value="TreeGrafter"/>
</dbReference>
<dbReference type="GO" id="GO:0006368">
    <property type="term" value="P:transcription elongation by RNA polymerase II"/>
    <property type="evidence" value="ECO:0007669"/>
    <property type="project" value="InterPro"/>
</dbReference>
<dbReference type="PANTHER" id="PTHR23188:SF12">
    <property type="entry name" value="RNA POLYMERASE II-ASSOCIATED FACTOR 1 HOMOLOG"/>
    <property type="match status" value="1"/>
</dbReference>
<protein>
    <submittedName>
        <fullName evidence="5">RNA polymerase II-associated protein 1-like protein</fullName>
    </submittedName>
</protein>
<evidence type="ECO:0000256" key="1">
    <source>
        <dbReference type="ARBA" id="ARBA00004123"/>
    </source>
</evidence>
<name>A0A1Q5T8A3_9EURO</name>
<dbReference type="EMBL" id="MNBE01000698">
    <property type="protein sequence ID" value="OKO96405.1"/>
    <property type="molecule type" value="Genomic_DNA"/>
</dbReference>
<keyword evidence="3" id="KW-0539">Nucleus</keyword>
<dbReference type="Proteomes" id="UP000186955">
    <property type="component" value="Unassembled WGS sequence"/>
</dbReference>
<comment type="subcellular location">
    <subcellularLocation>
        <location evidence="1">Nucleus</location>
    </subcellularLocation>
</comment>
<dbReference type="InterPro" id="IPR007133">
    <property type="entry name" value="RNA_pol_II-assoc_Paf1"/>
</dbReference>